<name>A0A5K3EZY2_MESCO</name>
<protein>
    <submittedName>
        <fullName evidence="1">Programmed cell death protein 2 C-terminal domain-containing protein</fullName>
    </submittedName>
</protein>
<evidence type="ECO:0000313" key="1">
    <source>
        <dbReference type="WBParaSite" id="MCU_004449-RA"/>
    </source>
</evidence>
<dbReference type="AlphaFoldDB" id="A0A5K3EZY2"/>
<accession>A0A5K3EZY2</accession>
<reference evidence="1" key="1">
    <citation type="submission" date="2019-11" db="UniProtKB">
        <authorList>
            <consortium name="WormBaseParasite"/>
        </authorList>
    </citation>
    <scope>IDENTIFICATION</scope>
</reference>
<organism evidence="1">
    <name type="scientific">Mesocestoides corti</name>
    <name type="common">Flatworm</name>
    <dbReference type="NCBI Taxonomy" id="53468"/>
    <lineage>
        <taxon>Eukaryota</taxon>
        <taxon>Metazoa</taxon>
        <taxon>Spiralia</taxon>
        <taxon>Lophotrochozoa</taxon>
        <taxon>Platyhelminthes</taxon>
        <taxon>Cestoda</taxon>
        <taxon>Eucestoda</taxon>
        <taxon>Cyclophyllidea</taxon>
        <taxon>Mesocestoididae</taxon>
        <taxon>Mesocestoides</taxon>
    </lineage>
</organism>
<dbReference type="WBParaSite" id="MCU_004449-RA">
    <property type="protein sequence ID" value="MCU_004449-RA"/>
    <property type="gene ID" value="MCU_004449"/>
</dbReference>
<proteinExistence type="predicted"/>
<sequence length="168" mass="18869">MEGDLRRHWQLSDDDLDSKSQLDRICDGPSMDDESFLQVYKSKVPRQIFAWVTILPDVGCGECRTGYFTNTGYQQQCGEPSQKLRTASLLRGRQCGVRSGRRHVGPRERHAMLVTSCDWGCNFRLCGVTRALNDAPGTESQLAHKFSVSMVAPRNGPTGEQDDEDRDT</sequence>